<protein>
    <submittedName>
        <fullName evidence="2">Uncharacterized protein</fullName>
    </submittedName>
</protein>
<dbReference type="Proteomes" id="UP001234989">
    <property type="component" value="Chromosome 4"/>
</dbReference>
<keyword evidence="3" id="KW-1185">Reference proteome</keyword>
<feature type="chain" id="PRO_5042075773" evidence="1">
    <location>
        <begin position="17"/>
        <end position="97"/>
    </location>
</feature>
<proteinExistence type="predicted"/>
<keyword evidence="1" id="KW-0732">Signal</keyword>
<evidence type="ECO:0000313" key="2">
    <source>
        <dbReference type="EMBL" id="WMV26700.1"/>
    </source>
</evidence>
<evidence type="ECO:0000256" key="1">
    <source>
        <dbReference type="SAM" id="SignalP"/>
    </source>
</evidence>
<dbReference type="EMBL" id="CP133615">
    <property type="protein sequence ID" value="WMV26700.1"/>
    <property type="molecule type" value="Genomic_DNA"/>
</dbReference>
<accession>A0AAF0QT64</accession>
<organism evidence="2 3">
    <name type="scientific">Solanum verrucosum</name>
    <dbReference type="NCBI Taxonomy" id="315347"/>
    <lineage>
        <taxon>Eukaryota</taxon>
        <taxon>Viridiplantae</taxon>
        <taxon>Streptophyta</taxon>
        <taxon>Embryophyta</taxon>
        <taxon>Tracheophyta</taxon>
        <taxon>Spermatophyta</taxon>
        <taxon>Magnoliopsida</taxon>
        <taxon>eudicotyledons</taxon>
        <taxon>Gunneridae</taxon>
        <taxon>Pentapetalae</taxon>
        <taxon>asterids</taxon>
        <taxon>lamiids</taxon>
        <taxon>Solanales</taxon>
        <taxon>Solanaceae</taxon>
        <taxon>Solanoideae</taxon>
        <taxon>Solaneae</taxon>
        <taxon>Solanum</taxon>
    </lineage>
</organism>
<feature type="signal peptide" evidence="1">
    <location>
        <begin position="1"/>
        <end position="16"/>
    </location>
</feature>
<name>A0AAF0QT64_SOLVR</name>
<evidence type="ECO:0000313" key="3">
    <source>
        <dbReference type="Proteomes" id="UP001234989"/>
    </source>
</evidence>
<gene>
    <name evidence="2" type="ORF">MTR67_020085</name>
</gene>
<sequence>MTGYLFFSILTSVGWTESSVSNGVHLQGKQIFKQDDEERQKFPEPAYYVGELTSNLEGSNFSGLGKILGSRWIDTTSKLSDHPFLILHPEHGFKESF</sequence>
<dbReference type="AlphaFoldDB" id="A0AAF0QT64"/>
<reference evidence="2" key="1">
    <citation type="submission" date="2023-08" db="EMBL/GenBank/DDBJ databases">
        <title>A de novo genome assembly of Solanum verrucosum Schlechtendal, a Mexican diploid species geographically isolated from the other diploid A-genome species in potato relatives.</title>
        <authorList>
            <person name="Hosaka K."/>
        </authorList>
    </citation>
    <scope>NUCLEOTIDE SEQUENCE</scope>
    <source>
        <tissue evidence="2">Young leaves</tissue>
    </source>
</reference>